<protein>
    <recommendedName>
        <fullName evidence="3">Helix-turn-helix domain-containing protein</fullName>
    </recommendedName>
</protein>
<accession>A0ABT2MMM2</accession>
<comment type="caution">
    <text evidence="1">The sequence shown here is derived from an EMBL/GenBank/DDBJ whole genome shotgun (WGS) entry which is preliminary data.</text>
</comment>
<keyword evidence="2" id="KW-1185">Reference proteome</keyword>
<proteinExistence type="predicted"/>
<evidence type="ECO:0008006" key="3">
    <source>
        <dbReference type="Google" id="ProtNLM"/>
    </source>
</evidence>
<evidence type="ECO:0000313" key="2">
    <source>
        <dbReference type="Proteomes" id="UP001525890"/>
    </source>
</evidence>
<organism evidence="1 2">
    <name type="scientific">Laspinema palackyanum D2a</name>
    <dbReference type="NCBI Taxonomy" id="2953684"/>
    <lineage>
        <taxon>Bacteria</taxon>
        <taxon>Bacillati</taxon>
        <taxon>Cyanobacteriota</taxon>
        <taxon>Cyanophyceae</taxon>
        <taxon>Oscillatoriophycideae</taxon>
        <taxon>Oscillatoriales</taxon>
        <taxon>Laspinemataceae</taxon>
        <taxon>Laspinema</taxon>
        <taxon>Laspinema palackyanum</taxon>
    </lineage>
</organism>
<dbReference type="EMBL" id="JAMXFF010000002">
    <property type="protein sequence ID" value="MCT7965146.1"/>
    <property type="molecule type" value="Genomic_DNA"/>
</dbReference>
<sequence>MSKELTDAFETVAEVTNKLVKAIANLQSCLQEISKSEQSSPEWMTLTEASPKVGLSIRQMRDRINDGRWKHGKHYINVSDGMAPRYRVNCRAIDNVQALPPEKRRYR</sequence>
<evidence type="ECO:0000313" key="1">
    <source>
        <dbReference type="EMBL" id="MCT7965146.1"/>
    </source>
</evidence>
<gene>
    <name evidence="1" type="ORF">NG799_02205</name>
</gene>
<dbReference type="Proteomes" id="UP001525890">
    <property type="component" value="Unassembled WGS sequence"/>
</dbReference>
<name>A0ABT2MMM2_9CYAN</name>
<reference evidence="1 2" key="1">
    <citation type="journal article" date="2022" name="Front. Microbiol.">
        <title>High genomic differentiation and limited gene flow indicate recent cryptic speciation within the genus Laspinema (cyanobacteria).</title>
        <authorList>
            <person name="Stanojkovic A."/>
            <person name="Skoupy S."/>
            <person name="Skaloud P."/>
            <person name="Dvorak P."/>
        </authorList>
    </citation>
    <scope>NUCLEOTIDE SEQUENCE [LARGE SCALE GENOMIC DNA]</scope>
    <source>
        <strain evidence="1 2">D2a</strain>
    </source>
</reference>
<dbReference type="RefSeq" id="WP_368004857.1">
    <property type="nucleotide sequence ID" value="NZ_JAMXFF010000002.1"/>
</dbReference>